<feature type="compositionally biased region" description="Polar residues" evidence="1">
    <location>
        <begin position="99"/>
        <end position="111"/>
    </location>
</feature>
<dbReference type="OrthoDB" id="4069092at2759"/>
<name>A0A1X7R3J5_9SACH</name>
<dbReference type="EMBL" id="FXLY01000004">
    <property type="protein sequence ID" value="SMN20049.1"/>
    <property type="molecule type" value="Genomic_DNA"/>
</dbReference>
<evidence type="ECO:0000313" key="2">
    <source>
        <dbReference type="EMBL" id="SMN20049.1"/>
    </source>
</evidence>
<dbReference type="Proteomes" id="UP000196158">
    <property type="component" value="Unassembled WGS sequence"/>
</dbReference>
<keyword evidence="3" id="KW-1185">Reference proteome</keyword>
<feature type="region of interest" description="Disordered" evidence="1">
    <location>
        <begin position="95"/>
        <end position="119"/>
    </location>
</feature>
<reference evidence="2 3" key="1">
    <citation type="submission" date="2017-04" db="EMBL/GenBank/DDBJ databases">
        <authorList>
            <person name="Afonso C.L."/>
            <person name="Miller P.J."/>
            <person name="Scott M.A."/>
            <person name="Spackman E."/>
            <person name="Goraichik I."/>
            <person name="Dimitrov K.M."/>
            <person name="Suarez D.L."/>
            <person name="Swayne D.E."/>
        </authorList>
    </citation>
    <scope>NUCLEOTIDE SEQUENCE [LARGE SCALE GENOMIC DNA]</scope>
</reference>
<accession>A0A1X7R3J5</accession>
<gene>
    <name evidence="2" type="ORF">KASA_0O06974G</name>
</gene>
<protein>
    <submittedName>
        <fullName evidence="2">Uncharacterized protein</fullName>
    </submittedName>
</protein>
<dbReference type="AlphaFoldDB" id="A0A1X7R3J5"/>
<evidence type="ECO:0000313" key="3">
    <source>
        <dbReference type="Proteomes" id="UP000196158"/>
    </source>
</evidence>
<organism evidence="2 3">
    <name type="scientific">Maudiozyma saulgeensis</name>
    <dbReference type="NCBI Taxonomy" id="1789683"/>
    <lineage>
        <taxon>Eukaryota</taxon>
        <taxon>Fungi</taxon>
        <taxon>Dikarya</taxon>
        <taxon>Ascomycota</taxon>
        <taxon>Saccharomycotina</taxon>
        <taxon>Saccharomycetes</taxon>
        <taxon>Saccharomycetales</taxon>
        <taxon>Saccharomycetaceae</taxon>
        <taxon>Maudiozyma</taxon>
    </lineage>
</organism>
<sequence length="224" mass="24908">MDLLDMFKADTVELATTGELEEQERGMKNKLNSNNQQTDIISNNTTMGNYNADDFLLMSKTNEQDEVFLGGMIEELDFSKWLTDDDVSRTNEDAMTNIPLPSNNMNDTTGAPSSSVSVDKPVSLTTATTPKNGVSEKRALPDNLIGIHKDRFTLKRTKSNPFYSPSQQIRNLVMKKKGTLGSGSSNNNKFTLQKSYSTDVLPLSEKSVNVKRTNSTTNYDNTKK</sequence>
<proteinExistence type="predicted"/>
<evidence type="ECO:0000256" key="1">
    <source>
        <dbReference type="SAM" id="MobiDB-lite"/>
    </source>
</evidence>